<evidence type="ECO:0000256" key="1">
    <source>
        <dbReference type="SAM" id="MobiDB-lite"/>
    </source>
</evidence>
<accession>A0AAD7TCJ8</accession>
<keyword evidence="3" id="KW-1185">Reference proteome</keyword>
<reference evidence="2" key="1">
    <citation type="journal article" date="2023" name="Science">
        <title>Genome structures resolve the early diversification of teleost fishes.</title>
        <authorList>
            <person name="Parey E."/>
            <person name="Louis A."/>
            <person name="Montfort J."/>
            <person name="Bouchez O."/>
            <person name="Roques C."/>
            <person name="Iampietro C."/>
            <person name="Lluch J."/>
            <person name="Castinel A."/>
            <person name="Donnadieu C."/>
            <person name="Desvignes T."/>
            <person name="Floi Bucao C."/>
            <person name="Jouanno E."/>
            <person name="Wen M."/>
            <person name="Mejri S."/>
            <person name="Dirks R."/>
            <person name="Jansen H."/>
            <person name="Henkel C."/>
            <person name="Chen W.J."/>
            <person name="Zahm M."/>
            <person name="Cabau C."/>
            <person name="Klopp C."/>
            <person name="Thompson A.W."/>
            <person name="Robinson-Rechavi M."/>
            <person name="Braasch I."/>
            <person name="Lecointre G."/>
            <person name="Bobe J."/>
            <person name="Postlethwait J.H."/>
            <person name="Berthelot C."/>
            <person name="Roest Crollius H."/>
            <person name="Guiguen Y."/>
        </authorList>
    </citation>
    <scope>NUCLEOTIDE SEQUENCE</scope>
    <source>
        <tissue evidence="2">Blood</tissue>
    </source>
</reference>
<dbReference type="Proteomes" id="UP001221898">
    <property type="component" value="Unassembled WGS sequence"/>
</dbReference>
<name>A0AAD7TCJ8_9TELE</name>
<dbReference type="EMBL" id="JAINUG010000002">
    <property type="protein sequence ID" value="KAJ8418420.1"/>
    <property type="molecule type" value="Genomic_DNA"/>
</dbReference>
<sequence length="216" mass="23842">MKLKTRAFADTINMQAGPQPRIRAWRWWRGRSGSSHSEQRRFPLPGSRPCLALSPSLETDGSFLGIGFRNLPIDLIRINRGKKAAGISRTDGNDTRGRRPLPSEVQGKTHYVLNRTVGAAFLGLSRSLAAAAHPGLTLALWPRCREAPLPACYAQGWRSLVLVRFPVRAQHPDLTRPDTPGPTGLTAERNEVILHMVGREEGGVPALWALRMTLAF</sequence>
<protein>
    <submittedName>
        <fullName evidence="2">Uncharacterized protein</fullName>
    </submittedName>
</protein>
<gene>
    <name evidence="2" type="ORF">AAFF_G00141290</name>
</gene>
<proteinExistence type="predicted"/>
<comment type="caution">
    <text evidence="2">The sequence shown here is derived from an EMBL/GenBank/DDBJ whole genome shotgun (WGS) entry which is preliminary data.</text>
</comment>
<evidence type="ECO:0000313" key="2">
    <source>
        <dbReference type="EMBL" id="KAJ8418420.1"/>
    </source>
</evidence>
<organism evidence="2 3">
    <name type="scientific">Aldrovandia affinis</name>
    <dbReference type="NCBI Taxonomy" id="143900"/>
    <lineage>
        <taxon>Eukaryota</taxon>
        <taxon>Metazoa</taxon>
        <taxon>Chordata</taxon>
        <taxon>Craniata</taxon>
        <taxon>Vertebrata</taxon>
        <taxon>Euteleostomi</taxon>
        <taxon>Actinopterygii</taxon>
        <taxon>Neopterygii</taxon>
        <taxon>Teleostei</taxon>
        <taxon>Notacanthiformes</taxon>
        <taxon>Halosauridae</taxon>
        <taxon>Aldrovandia</taxon>
    </lineage>
</organism>
<evidence type="ECO:0000313" key="3">
    <source>
        <dbReference type="Proteomes" id="UP001221898"/>
    </source>
</evidence>
<feature type="region of interest" description="Disordered" evidence="1">
    <location>
        <begin position="84"/>
        <end position="103"/>
    </location>
</feature>
<dbReference type="AlphaFoldDB" id="A0AAD7TCJ8"/>